<feature type="repeat" description="Solcar" evidence="8">
    <location>
        <begin position="223"/>
        <end position="308"/>
    </location>
</feature>
<dbReference type="Pfam" id="PF00153">
    <property type="entry name" value="Mito_carr"/>
    <property type="match status" value="3"/>
</dbReference>
<comment type="similarity">
    <text evidence="2 9">Belongs to the mitochondrial carrier (TC 2.A.29) family.</text>
</comment>
<evidence type="ECO:0000256" key="7">
    <source>
        <dbReference type="ARBA" id="ARBA00023136"/>
    </source>
</evidence>
<evidence type="ECO:0000256" key="6">
    <source>
        <dbReference type="ARBA" id="ARBA00022989"/>
    </source>
</evidence>
<dbReference type="PRINTS" id="PR00784">
    <property type="entry name" value="MTUNCOUPLING"/>
</dbReference>
<keyword evidence="6" id="KW-1133">Transmembrane helix</keyword>
<accession>A0ABM0GYU6</accession>
<proteinExistence type="inferred from homology"/>
<evidence type="ECO:0000256" key="4">
    <source>
        <dbReference type="ARBA" id="ARBA00022692"/>
    </source>
</evidence>
<keyword evidence="3 9" id="KW-0813">Transport</keyword>
<evidence type="ECO:0000313" key="11">
    <source>
        <dbReference type="RefSeq" id="XP_002740420.1"/>
    </source>
</evidence>
<dbReference type="PANTHER" id="PTHR45618">
    <property type="entry name" value="MITOCHONDRIAL DICARBOXYLATE CARRIER-RELATED"/>
    <property type="match status" value="1"/>
</dbReference>
<feature type="repeat" description="Solcar" evidence="8">
    <location>
        <begin position="125"/>
        <end position="214"/>
    </location>
</feature>
<feature type="repeat" description="Solcar" evidence="8">
    <location>
        <begin position="8"/>
        <end position="113"/>
    </location>
</feature>
<keyword evidence="7 8" id="KW-0472">Membrane</keyword>
<dbReference type="GeneID" id="100375786"/>
<dbReference type="Proteomes" id="UP000694865">
    <property type="component" value="Unplaced"/>
</dbReference>
<name>A0ABM0GYU6_SACKO</name>
<dbReference type="InterPro" id="IPR023395">
    <property type="entry name" value="MCP_dom_sf"/>
</dbReference>
<reference evidence="11" key="1">
    <citation type="submission" date="2025-08" db="UniProtKB">
        <authorList>
            <consortium name="RefSeq"/>
        </authorList>
    </citation>
    <scope>IDENTIFICATION</scope>
    <source>
        <tissue evidence="11">Testes</tissue>
    </source>
</reference>
<sequence length="326" mass="35777">MPTEIQQPTIAVKFVCAGTAACMADMITFPLDTAKVRLQIQGEGNKKKSASVITKSLSKPVTEVRYKGVFGTISTIARVEGPRALYNGVSAGLQRQMCFASIRLGLYDSVRGFYQNTISSDLPAFNVVTRILAGMTTGATAILFAQPTDVVKVRLQAQNKAGGAKRYSGAFDAYKKIVKADGVRGLWRGTLPNIARNAVINSAELVVYDLTKETIIKRRILPDSLPCHFASAIFAGFVATCVASPIDVVKTRFMNSNPGLYSGAIDCAAKMFKEGGIKSFYKGFIPSFMRLGSWNVFMFIFYEQLKKRVMEHKKQRRIQHQGTQVA</sequence>
<evidence type="ECO:0000313" key="10">
    <source>
        <dbReference type="Proteomes" id="UP000694865"/>
    </source>
</evidence>
<dbReference type="InterPro" id="IPR002067">
    <property type="entry name" value="MCP"/>
</dbReference>
<dbReference type="PROSITE" id="PS50920">
    <property type="entry name" value="SOLCAR"/>
    <property type="match status" value="3"/>
</dbReference>
<protein>
    <submittedName>
        <fullName evidence="11">Mitochondrial uncoupling protein 2-like</fullName>
    </submittedName>
</protein>
<evidence type="ECO:0000256" key="9">
    <source>
        <dbReference type="RuleBase" id="RU000488"/>
    </source>
</evidence>
<dbReference type="InterPro" id="IPR050391">
    <property type="entry name" value="Mito_Metabolite_Transporter"/>
</dbReference>
<evidence type="ECO:0000256" key="3">
    <source>
        <dbReference type="ARBA" id="ARBA00022448"/>
    </source>
</evidence>
<dbReference type="RefSeq" id="XP_002740420.1">
    <property type="nucleotide sequence ID" value="XM_002740374.2"/>
</dbReference>
<dbReference type="InterPro" id="IPR018108">
    <property type="entry name" value="MCP_transmembrane"/>
</dbReference>
<evidence type="ECO:0000256" key="2">
    <source>
        <dbReference type="ARBA" id="ARBA00006375"/>
    </source>
</evidence>
<evidence type="ECO:0000256" key="8">
    <source>
        <dbReference type="PROSITE-ProRule" id="PRU00282"/>
    </source>
</evidence>
<keyword evidence="10" id="KW-1185">Reference proteome</keyword>
<evidence type="ECO:0000256" key="1">
    <source>
        <dbReference type="ARBA" id="ARBA00004141"/>
    </source>
</evidence>
<keyword evidence="5" id="KW-0677">Repeat</keyword>
<dbReference type="SUPFAM" id="SSF103506">
    <property type="entry name" value="Mitochondrial carrier"/>
    <property type="match status" value="1"/>
</dbReference>
<evidence type="ECO:0000256" key="5">
    <source>
        <dbReference type="ARBA" id="ARBA00022737"/>
    </source>
</evidence>
<gene>
    <name evidence="11" type="primary">LOC100375786</name>
</gene>
<comment type="subcellular location">
    <subcellularLocation>
        <location evidence="1">Membrane</location>
        <topology evidence="1">Multi-pass membrane protein</topology>
    </subcellularLocation>
</comment>
<organism evidence="10 11">
    <name type="scientific">Saccoglossus kowalevskii</name>
    <name type="common">Acorn worm</name>
    <dbReference type="NCBI Taxonomy" id="10224"/>
    <lineage>
        <taxon>Eukaryota</taxon>
        <taxon>Metazoa</taxon>
        <taxon>Hemichordata</taxon>
        <taxon>Enteropneusta</taxon>
        <taxon>Harrimaniidae</taxon>
        <taxon>Saccoglossus</taxon>
    </lineage>
</organism>
<keyword evidence="4 8" id="KW-0812">Transmembrane</keyword>
<dbReference type="Gene3D" id="1.50.40.10">
    <property type="entry name" value="Mitochondrial carrier domain"/>
    <property type="match status" value="1"/>
</dbReference>